<dbReference type="Gene3D" id="3.40.30.10">
    <property type="entry name" value="Glutaredoxin"/>
    <property type="match status" value="2"/>
</dbReference>
<organism evidence="2 3">
    <name type="scientific">Aphanomyces euteiches</name>
    <dbReference type="NCBI Taxonomy" id="100861"/>
    <lineage>
        <taxon>Eukaryota</taxon>
        <taxon>Sar</taxon>
        <taxon>Stramenopiles</taxon>
        <taxon>Oomycota</taxon>
        <taxon>Saprolegniomycetes</taxon>
        <taxon>Saprolegniales</taxon>
        <taxon>Verrucalvaceae</taxon>
        <taxon>Aphanomyces</taxon>
    </lineage>
</organism>
<dbReference type="InterPro" id="IPR036249">
    <property type="entry name" value="Thioredoxin-like_sf"/>
</dbReference>
<dbReference type="SUPFAM" id="SSF52833">
    <property type="entry name" value="Thioredoxin-like"/>
    <property type="match status" value="1"/>
</dbReference>
<dbReference type="EMBL" id="VJMJ01000202">
    <property type="protein sequence ID" value="KAF0727052.1"/>
    <property type="molecule type" value="Genomic_DNA"/>
</dbReference>
<dbReference type="PROSITE" id="PS51352">
    <property type="entry name" value="THIOREDOXIN_2"/>
    <property type="match status" value="1"/>
</dbReference>
<dbReference type="InterPro" id="IPR012336">
    <property type="entry name" value="Thioredoxin-like_fold"/>
</dbReference>
<dbReference type="GO" id="GO:0030178">
    <property type="term" value="P:negative regulation of Wnt signaling pathway"/>
    <property type="evidence" value="ECO:0007669"/>
    <property type="project" value="TreeGrafter"/>
</dbReference>
<proteinExistence type="predicted"/>
<dbReference type="PANTHER" id="PTHR46472">
    <property type="entry name" value="NUCLEOREDOXIN"/>
    <property type="match status" value="1"/>
</dbReference>
<dbReference type="Pfam" id="PF13905">
    <property type="entry name" value="Thioredoxin_8"/>
    <property type="match status" value="1"/>
</dbReference>
<evidence type="ECO:0000259" key="1">
    <source>
        <dbReference type="PROSITE" id="PS51352"/>
    </source>
</evidence>
<evidence type="ECO:0000313" key="2">
    <source>
        <dbReference type="EMBL" id="KAF0727052.1"/>
    </source>
</evidence>
<gene>
    <name evidence="2" type="ORF">Ae201684_014791</name>
</gene>
<dbReference type="InterPro" id="IPR013766">
    <property type="entry name" value="Thioredoxin_domain"/>
</dbReference>
<protein>
    <recommendedName>
        <fullName evidence="1">Thioredoxin domain-containing protein</fullName>
    </recommendedName>
</protein>
<accession>A0A6G0WIM0</accession>
<dbReference type="GO" id="GO:0031397">
    <property type="term" value="P:negative regulation of protein ubiquitination"/>
    <property type="evidence" value="ECO:0007669"/>
    <property type="project" value="TreeGrafter"/>
</dbReference>
<dbReference type="PANTHER" id="PTHR46472:SF1">
    <property type="entry name" value="NUCLEOREDOXIN"/>
    <property type="match status" value="1"/>
</dbReference>
<feature type="domain" description="Thioredoxin" evidence="1">
    <location>
        <begin position="14"/>
        <end position="174"/>
    </location>
</feature>
<dbReference type="GO" id="GO:0004791">
    <property type="term" value="F:thioredoxin-disulfide reductase (NADPH) activity"/>
    <property type="evidence" value="ECO:0007669"/>
    <property type="project" value="TreeGrafter"/>
</dbReference>
<name>A0A6G0WIM0_9STRA</name>
<sequence length="353" mass="39745">MVETTTEHRGFWADLFNGQAKPGQLTDANGTPISLQDLNPIVLVLMSAYWCPPCRALTPSLVQFAHDNKDEVSVVYLSRDYNQKMFEFNLSTKPYNRFSWNESILEVFKQLKAAYPSILGIPTLFAVDRDSGNVLAQHAAVSIRSRPATVIFEWKNGQDITEEEENAWWDTQRGEIEPVDILPILPLDTIVDGQGNPVSEDSLKQFIVLFFGATWAYGIDAISPQVTSFAKDNADDVSLLYFSLDDEESEAFKPIDGADVLRFKWSPDLRKVAYNADKIMTKDNPRNTLAAPRVLVYEKSTHALVGDNRYGITINPTTVLEAWKKGDAGVTREEISEYFARKHAEAQKKQEKA</sequence>
<dbReference type="Proteomes" id="UP000481153">
    <property type="component" value="Unassembled WGS sequence"/>
</dbReference>
<dbReference type="PROSITE" id="PS00194">
    <property type="entry name" value="THIOREDOXIN_1"/>
    <property type="match status" value="1"/>
</dbReference>
<dbReference type="AlphaFoldDB" id="A0A6G0WIM0"/>
<keyword evidence="3" id="KW-1185">Reference proteome</keyword>
<reference evidence="2 3" key="1">
    <citation type="submission" date="2019-07" db="EMBL/GenBank/DDBJ databases">
        <title>Genomics analysis of Aphanomyces spp. identifies a new class of oomycete effector associated with host adaptation.</title>
        <authorList>
            <person name="Gaulin E."/>
        </authorList>
    </citation>
    <scope>NUCLEOTIDE SEQUENCE [LARGE SCALE GENOMIC DNA]</scope>
    <source>
        <strain evidence="2 3">ATCC 201684</strain>
    </source>
</reference>
<dbReference type="InterPro" id="IPR017937">
    <property type="entry name" value="Thioredoxin_CS"/>
</dbReference>
<dbReference type="GO" id="GO:0005634">
    <property type="term" value="C:nucleus"/>
    <property type="evidence" value="ECO:0007669"/>
    <property type="project" value="TreeGrafter"/>
</dbReference>
<evidence type="ECO:0000313" key="3">
    <source>
        <dbReference type="Proteomes" id="UP000481153"/>
    </source>
</evidence>
<comment type="caution">
    <text evidence="2">The sequence shown here is derived from an EMBL/GenBank/DDBJ whole genome shotgun (WGS) entry which is preliminary data.</text>
</comment>
<dbReference type="VEuPathDB" id="FungiDB:AeMF1_003713"/>